<feature type="site" description="Activates thiol group during catalysis" evidence="6">
    <location>
        <position position="182"/>
    </location>
</feature>
<accession>F3YW60</accession>
<dbReference type="eggNOG" id="COG0057">
    <property type="taxonomic scope" value="Bacteria"/>
</dbReference>
<proteinExistence type="inferred from homology"/>
<dbReference type="RefSeq" id="WP_014258992.1">
    <property type="nucleotide sequence ID" value="NC_016629.1"/>
</dbReference>
<dbReference type="EMBL" id="CP003221">
    <property type="protein sequence ID" value="EGJ49163.1"/>
    <property type="molecule type" value="Genomic_DNA"/>
</dbReference>
<dbReference type="GO" id="GO:0050661">
    <property type="term" value="F:NADP binding"/>
    <property type="evidence" value="ECO:0007669"/>
    <property type="project" value="InterPro"/>
</dbReference>
<name>F3YW60_DESAF</name>
<dbReference type="KEGG" id="daf:Desaf_0812"/>
<evidence type="ECO:0000313" key="10">
    <source>
        <dbReference type="EMBL" id="EGJ49163.1"/>
    </source>
</evidence>
<dbReference type="InterPro" id="IPR006424">
    <property type="entry name" value="Glyceraldehyde-3-P_DH_1"/>
</dbReference>
<dbReference type="SMART" id="SM00846">
    <property type="entry name" value="Gp_dh_N"/>
    <property type="match status" value="1"/>
</dbReference>
<dbReference type="GO" id="GO:0006006">
    <property type="term" value="P:glucose metabolic process"/>
    <property type="evidence" value="ECO:0007669"/>
    <property type="project" value="InterPro"/>
</dbReference>
<feature type="active site" description="Nucleophile" evidence="4">
    <location>
        <position position="155"/>
    </location>
</feature>
<dbReference type="SUPFAM" id="SSF51735">
    <property type="entry name" value="NAD(P)-binding Rossmann-fold domains"/>
    <property type="match status" value="1"/>
</dbReference>
<reference evidence="10 11" key="1">
    <citation type="journal article" date="2011" name="J. Bacteriol.">
        <title>Genome sequence of the mercury-methylating and pleomorphic Desulfovibrio africanus Strain Walvis Bay.</title>
        <authorList>
            <person name="Brown S.D."/>
            <person name="Wall J.D."/>
            <person name="Kucken A.M."/>
            <person name="Gilmour C.C."/>
            <person name="Podar M."/>
            <person name="Brandt C.C."/>
            <person name="Teshima H."/>
            <person name="Detter J.C."/>
            <person name="Han C.S."/>
            <person name="Land M.L."/>
            <person name="Lucas S."/>
            <person name="Han J."/>
            <person name="Pennacchio L."/>
            <person name="Nolan M."/>
            <person name="Pitluck S."/>
            <person name="Woyke T."/>
            <person name="Goodwin L."/>
            <person name="Palumbo A.V."/>
            <person name="Elias D.A."/>
        </authorList>
    </citation>
    <scope>NUCLEOTIDE SEQUENCE [LARGE SCALE GENOMIC DNA]</scope>
    <source>
        <strain evidence="10 11">Walvis Bay</strain>
    </source>
</reference>
<dbReference type="EC" id="1.2.1.-" evidence="8"/>
<dbReference type="PIRSF" id="PIRSF000149">
    <property type="entry name" value="GAP_DH"/>
    <property type="match status" value="1"/>
</dbReference>
<evidence type="ECO:0000256" key="7">
    <source>
        <dbReference type="RuleBase" id="RU000397"/>
    </source>
</evidence>
<organism evidence="10 11">
    <name type="scientific">Desulfocurvibacter africanus subsp. africanus str. Walvis Bay</name>
    <dbReference type="NCBI Taxonomy" id="690850"/>
    <lineage>
        <taxon>Bacteria</taxon>
        <taxon>Pseudomonadati</taxon>
        <taxon>Thermodesulfobacteriota</taxon>
        <taxon>Desulfovibrionia</taxon>
        <taxon>Desulfovibrionales</taxon>
        <taxon>Desulfovibrionaceae</taxon>
        <taxon>Desulfocurvibacter</taxon>
    </lineage>
</organism>
<dbReference type="NCBIfam" id="TIGR01534">
    <property type="entry name" value="GAPDH-I"/>
    <property type="match status" value="1"/>
</dbReference>
<dbReference type="InterPro" id="IPR020829">
    <property type="entry name" value="GlycerAld_3-P_DH_cat"/>
</dbReference>
<dbReference type="GO" id="GO:0051287">
    <property type="term" value="F:NAD binding"/>
    <property type="evidence" value="ECO:0007669"/>
    <property type="project" value="InterPro"/>
</dbReference>
<dbReference type="InterPro" id="IPR036291">
    <property type="entry name" value="NAD(P)-bd_dom_sf"/>
</dbReference>
<comment type="similarity">
    <text evidence="1 7">Belongs to the glyceraldehyde-3-phosphate dehydrogenase family.</text>
</comment>
<evidence type="ECO:0000256" key="4">
    <source>
        <dbReference type="PIRSR" id="PIRSR000149-1"/>
    </source>
</evidence>
<evidence type="ECO:0000256" key="5">
    <source>
        <dbReference type="PIRSR" id="PIRSR000149-3"/>
    </source>
</evidence>
<keyword evidence="5" id="KW-0547">Nucleotide-binding</keyword>
<dbReference type="SUPFAM" id="SSF55347">
    <property type="entry name" value="Glyceraldehyde-3-phosphate dehydrogenase-like, C-terminal domain"/>
    <property type="match status" value="1"/>
</dbReference>
<evidence type="ECO:0000256" key="3">
    <source>
        <dbReference type="ARBA" id="ARBA00023002"/>
    </source>
</evidence>
<dbReference type="Gene3D" id="3.30.360.10">
    <property type="entry name" value="Dihydrodipicolinate Reductase, domain 2"/>
    <property type="match status" value="1"/>
</dbReference>
<feature type="binding site" evidence="5">
    <location>
        <begin position="13"/>
        <end position="14"/>
    </location>
    <ligand>
        <name>NAD(+)</name>
        <dbReference type="ChEBI" id="CHEBI:57540"/>
    </ligand>
</feature>
<feature type="binding site" evidence="5">
    <location>
        <position position="37"/>
    </location>
    <ligand>
        <name>NAD(+)</name>
        <dbReference type="ChEBI" id="CHEBI:57540"/>
    </ligand>
</feature>
<dbReference type="CDD" id="cd05214">
    <property type="entry name" value="GAPDH_I_N"/>
    <property type="match status" value="1"/>
</dbReference>
<keyword evidence="11" id="KW-1185">Reference proteome</keyword>
<feature type="binding site" evidence="5">
    <location>
        <position position="81"/>
    </location>
    <ligand>
        <name>NAD(+)</name>
        <dbReference type="ChEBI" id="CHEBI:57540"/>
    </ligand>
</feature>
<evidence type="ECO:0000259" key="9">
    <source>
        <dbReference type="SMART" id="SM00846"/>
    </source>
</evidence>
<dbReference type="Gene3D" id="3.40.50.720">
    <property type="entry name" value="NAD(P)-binding Rossmann-like Domain"/>
    <property type="match status" value="1"/>
</dbReference>
<dbReference type="Pfam" id="PF02800">
    <property type="entry name" value="Gp_dh_C"/>
    <property type="match status" value="1"/>
</dbReference>
<dbReference type="PANTHER" id="PTHR43148">
    <property type="entry name" value="GLYCERALDEHYDE-3-PHOSPHATE DEHYDROGENASE 2"/>
    <property type="match status" value="1"/>
</dbReference>
<gene>
    <name evidence="10" type="ORF">Desaf_0812</name>
</gene>
<evidence type="ECO:0000256" key="2">
    <source>
        <dbReference type="ARBA" id="ARBA00011881"/>
    </source>
</evidence>
<feature type="binding site" evidence="5">
    <location>
        <position position="318"/>
    </location>
    <ligand>
        <name>NAD(+)</name>
        <dbReference type="ChEBI" id="CHEBI:57540"/>
    </ligand>
</feature>
<dbReference type="GO" id="GO:0016620">
    <property type="term" value="F:oxidoreductase activity, acting on the aldehyde or oxo group of donors, NAD or NADP as acceptor"/>
    <property type="evidence" value="ECO:0007669"/>
    <property type="project" value="InterPro"/>
</dbReference>
<evidence type="ECO:0000256" key="6">
    <source>
        <dbReference type="PIRSR" id="PIRSR000149-4"/>
    </source>
</evidence>
<dbReference type="STRING" id="690850.Desaf_0812"/>
<evidence type="ECO:0000256" key="8">
    <source>
        <dbReference type="RuleBase" id="RU361160"/>
    </source>
</evidence>
<dbReference type="PRINTS" id="PR00078">
    <property type="entry name" value="G3PDHDRGNASE"/>
</dbReference>
<dbReference type="FunFam" id="3.30.360.10:FF:000002">
    <property type="entry name" value="Glyceraldehyde-3-phosphate dehydrogenase"/>
    <property type="match status" value="1"/>
</dbReference>
<dbReference type="HOGENOM" id="CLU_030140_0_2_7"/>
<evidence type="ECO:0000313" key="11">
    <source>
        <dbReference type="Proteomes" id="UP000007844"/>
    </source>
</evidence>
<dbReference type="Pfam" id="PF00044">
    <property type="entry name" value="Gp_dh_N"/>
    <property type="match status" value="1"/>
</dbReference>
<keyword evidence="5" id="KW-0520">NAD</keyword>
<dbReference type="InterPro" id="IPR020828">
    <property type="entry name" value="GlycerAld_3-P_DH_NAD(P)-bd"/>
</dbReference>
<dbReference type="InterPro" id="IPR020831">
    <property type="entry name" value="GlycerAld/Erythrose_P_DH"/>
</dbReference>
<dbReference type="AlphaFoldDB" id="F3YW60"/>
<dbReference type="PROSITE" id="PS00071">
    <property type="entry name" value="GAPDH"/>
    <property type="match status" value="1"/>
</dbReference>
<dbReference type="Proteomes" id="UP000007844">
    <property type="component" value="Chromosome"/>
</dbReference>
<keyword evidence="3 8" id="KW-0560">Oxidoreductase</keyword>
<feature type="binding site" evidence="5">
    <location>
        <position position="123"/>
    </location>
    <ligand>
        <name>NAD(+)</name>
        <dbReference type="ChEBI" id="CHEBI:57540"/>
    </ligand>
</feature>
<feature type="domain" description="Glyceraldehyde 3-phosphate dehydrogenase NAD(P) binding" evidence="9">
    <location>
        <begin position="4"/>
        <end position="155"/>
    </location>
</feature>
<comment type="subunit">
    <text evidence="2">Homotetramer.</text>
</comment>
<evidence type="ECO:0000256" key="1">
    <source>
        <dbReference type="ARBA" id="ARBA00007406"/>
    </source>
</evidence>
<sequence length="338" mass="36848">MSTIRIGINGFGRIGRQTLRAIQERYSGRMQVVAINDLHGAKTMAHLLEHDTCFGRPSWAVGLDGSDVIIGEWRIRGLSEREPARIPWGELGVDVIVEASGNFRSGPAAAAHLRAGARKVVISAPAEDEDFTVVLGVNEQAYDPARHHVISNSSCTTNCLAPAAKLVHERFGIRTGTLCTVHPYTNDQRLLDRAHADLRRARAAAQNIIPTTSSAVQSVMRVLPELAGKVQGYAVRVPTPLVALVDFTCVLEREADTEELRLLLRSAAEGPLKGILGYTDTPLVSSDFQADSRSGVVDEEYTLVQNGCLAKLVLWHDNEWGYACRIADLLGLIQERGI</sequence>
<dbReference type="FunFam" id="3.40.50.720:FF:000001">
    <property type="entry name" value="Glyceraldehyde-3-phosphate dehydrogenase"/>
    <property type="match status" value="1"/>
</dbReference>
<protein>
    <recommendedName>
        <fullName evidence="8">Glyceraldehyde-3-phosphate dehydrogenase</fullName>
        <ecNumber evidence="8">1.2.1.-</ecNumber>
    </recommendedName>
</protein>
<dbReference type="InterPro" id="IPR020830">
    <property type="entry name" value="GlycerAld_3-P_DH_AS"/>
</dbReference>
<dbReference type="CDD" id="cd18126">
    <property type="entry name" value="GAPDH_I_C"/>
    <property type="match status" value="1"/>
</dbReference>